<dbReference type="PIRSF" id="PIRSF001327">
    <property type="entry name" value="Arsenical_pump-driving_ATPase"/>
    <property type="match status" value="1"/>
</dbReference>
<dbReference type="InterPro" id="IPR027541">
    <property type="entry name" value="Ars_ATPase"/>
</dbReference>
<dbReference type="Proteomes" id="UP000790580">
    <property type="component" value="Unassembled WGS sequence"/>
</dbReference>
<proteinExistence type="inferred from homology"/>
<name>A0ABS6K265_9BACI</name>
<protein>
    <submittedName>
        <fullName evidence="3">Arsenical pump-driving ATPase</fullName>
    </submittedName>
</protein>
<feature type="domain" description="ArsA/GET3 Anion-transporting ATPase-like" evidence="2">
    <location>
        <begin position="486"/>
        <end position="591"/>
    </location>
</feature>
<dbReference type="PANTHER" id="PTHR10803">
    <property type="entry name" value="ARSENICAL PUMP-DRIVING ATPASE ARSENITE-TRANSLOCATING ATPASE"/>
    <property type="match status" value="1"/>
</dbReference>
<comment type="caution">
    <text evidence="3">The sequence shown here is derived from an EMBL/GenBank/DDBJ whole genome shotgun (WGS) entry which is preliminary data.</text>
</comment>
<dbReference type="SUPFAM" id="SSF52540">
    <property type="entry name" value="P-loop containing nucleoside triphosphate hydrolases"/>
    <property type="match status" value="2"/>
</dbReference>
<comment type="similarity">
    <text evidence="1">Belongs to the arsA ATPase family.</text>
</comment>
<reference evidence="3 4" key="1">
    <citation type="submission" date="2021-06" db="EMBL/GenBank/DDBJ databases">
        <title>Bacillus sp. RD4P76, an endophyte from a halophyte.</title>
        <authorList>
            <person name="Sun J.-Q."/>
        </authorList>
    </citation>
    <scope>NUCLEOTIDE SEQUENCE [LARGE SCALE GENOMIC DNA]</scope>
    <source>
        <strain evidence="3 4">JCM 17098</strain>
    </source>
</reference>
<organism evidence="3 4">
    <name type="scientific">Evansella alkalicola</name>
    <dbReference type="NCBI Taxonomy" id="745819"/>
    <lineage>
        <taxon>Bacteria</taxon>
        <taxon>Bacillati</taxon>
        <taxon>Bacillota</taxon>
        <taxon>Bacilli</taxon>
        <taxon>Bacillales</taxon>
        <taxon>Bacillaceae</taxon>
        <taxon>Evansella</taxon>
    </lineage>
</organism>
<accession>A0ABS6K265</accession>
<evidence type="ECO:0000313" key="4">
    <source>
        <dbReference type="Proteomes" id="UP000790580"/>
    </source>
</evidence>
<dbReference type="Pfam" id="PF02374">
    <property type="entry name" value="ArsA_ATPase"/>
    <property type="match status" value="3"/>
</dbReference>
<evidence type="ECO:0000313" key="3">
    <source>
        <dbReference type="EMBL" id="MBU9723747.1"/>
    </source>
</evidence>
<dbReference type="PANTHER" id="PTHR10803:SF3">
    <property type="entry name" value="ATPASE GET3"/>
    <property type="match status" value="1"/>
</dbReference>
<dbReference type="Gene3D" id="3.40.50.300">
    <property type="entry name" value="P-loop containing nucleotide triphosphate hydrolases"/>
    <property type="match status" value="2"/>
</dbReference>
<evidence type="ECO:0000256" key="1">
    <source>
        <dbReference type="ARBA" id="ARBA00011040"/>
    </source>
</evidence>
<keyword evidence="4" id="KW-1185">Reference proteome</keyword>
<dbReference type="NCBIfam" id="TIGR04291">
    <property type="entry name" value="arsen_driv_ArsA"/>
    <property type="match status" value="1"/>
</dbReference>
<evidence type="ECO:0000259" key="2">
    <source>
        <dbReference type="Pfam" id="PF02374"/>
    </source>
</evidence>
<feature type="domain" description="ArsA/GET3 Anion-transporting ATPase-like" evidence="2">
    <location>
        <begin position="336"/>
        <end position="479"/>
    </location>
</feature>
<dbReference type="InterPro" id="IPR027417">
    <property type="entry name" value="P-loop_NTPase"/>
</dbReference>
<sequence length="600" mass="65816">MYPTFSIDSMELTPYLFFSGKGGVGKTSTASATAVGLADLGKKVLIVSTDPASNLQDVFRMDIPPTITPVPTVPGLDAVNLDPEAAAAAYREKLVGPYRDKLPQPVVAQMEEQLSGACTVEIAAFDEFANLLTKEKVTQGYDHIIFDTAPTGHTLRLLQLPSAWTNFLEDNTHGASCLGPLSGLAEKKTLYEATVEALSNKDRTTLMLVTRPDQGALAEGERAARELSDIGIKNQVVIMNGIFEVNSAVDDDIADSIYTKQQQVLKDMSEYMRSQAIYQLPYVPFPLTGIDSLRKFFTWRSEGLGPDYAEDISFLPQVLPGLQAIKEDLMEKSQGVIMTLGKGGVGKTTVATALALSLAKAGKKVHLTTTDPAAHIDQVLKDEHISEFLTVSRIDPTRETAAYREEVLSTSEKELDEEAMAFLEEDLNSPCTEEIAIFRAFAEVVDQANDQFVIIDTAPTGHTLLLLDASQSFSKEVERSSGEVPDSVKKLLPRLRNPEETNVIIVTLPEATPVLEASRLQTDLQRAEMSPSWWVINQSFAATKTTHPVLRARAIEERIWIKQIVDVEAEEAVLIPYMKEELIGSEKLLKLVMEGDNNAN</sequence>
<gene>
    <name evidence="3" type="primary">arsA</name>
    <name evidence="3" type="ORF">KS407_20205</name>
</gene>
<dbReference type="CDD" id="cd02035">
    <property type="entry name" value="ArsA"/>
    <property type="match status" value="2"/>
</dbReference>
<feature type="domain" description="ArsA/GET3 Anion-transporting ATPase-like" evidence="2">
    <location>
        <begin position="15"/>
        <end position="296"/>
    </location>
</feature>
<dbReference type="InterPro" id="IPR025723">
    <property type="entry name" value="ArsA/GET3_ATPase-like"/>
</dbReference>
<dbReference type="RefSeq" id="WP_088073228.1">
    <property type="nucleotide sequence ID" value="NZ_JAHQCR010000086.1"/>
</dbReference>
<dbReference type="NCBIfam" id="TIGR00345">
    <property type="entry name" value="GET3_arsA_TRC40"/>
    <property type="match status" value="1"/>
</dbReference>
<dbReference type="InterPro" id="IPR016300">
    <property type="entry name" value="ATPase_ArsA/GET3"/>
</dbReference>
<dbReference type="EMBL" id="JAHQCR010000086">
    <property type="protein sequence ID" value="MBU9723747.1"/>
    <property type="molecule type" value="Genomic_DNA"/>
</dbReference>